<evidence type="ECO:0000313" key="3">
    <source>
        <dbReference type="EMBL" id="NML93097.1"/>
    </source>
</evidence>
<dbReference type="InterPro" id="IPR004046">
    <property type="entry name" value="GST_C"/>
</dbReference>
<evidence type="ECO:0000259" key="1">
    <source>
        <dbReference type="PROSITE" id="PS50404"/>
    </source>
</evidence>
<dbReference type="PROSITE" id="PS50404">
    <property type="entry name" value="GST_NTER"/>
    <property type="match status" value="1"/>
</dbReference>
<dbReference type="GO" id="GO:0016740">
    <property type="term" value="F:transferase activity"/>
    <property type="evidence" value="ECO:0007669"/>
    <property type="project" value="UniProtKB-KW"/>
</dbReference>
<dbReference type="Gene3D" id="1.20.1050.10">
    <property type="match status" value="1"/>
</dbReference>
<dbReference type="InterPro" id="IPR036249">
    <property type="entry name" value="Thioredoxin-like_sf"/>
</dbReference>
<dbReference type="SUPFAM" id="SSF52833">
    <property type="entry name" value="Thioredoxin-like"/>
    <property type="match status" value="1"/>
</dbReference>
<dbReference type="InterPro" id="IPR004045">
    <property type="entry name" value="Glutathione_S-Trfase_N"/>
</dbReference>
<evidence type="ECO:0000313" key="4">
    <source>
        <dbReference type="Proteomes" id="UP000583556"/>
    </source>
</evidence>
<dbReference type="InterPro" id="IPR040079">
    <property type="entry name" value="Glutathione_S-Trfase"/>
</dbReference>
<comment type="caution">
    <text evidence="3">The sequence shown here is derived from an EMBL/GenBank/DDBJ whole genome shotgun (WGS) entry which is preliminary data.</text>
</comment>
<dbReference type="SUPFAM" id="SSF47616">
    <property type="entry name" value="GST C-terminal domain-like"/>
    <property type="match status" value="1"/>
</dbReference>
<dbReference type="PANTHER" id="PTHR44051">
    <property type="entry name" value="GLUTATHIONE S-TRANSFERASE-RELATED"/>
    <property type="match status" value="1"/>
</dbReference>
<dbReference type="InterPro" id="IPR036282">
    <property type="entry name" value="Glutathione-S-Trfase_C_sf"/>
</dbReference>
<evidence type="ECO:0000259" key="2">
    <source>
        <dbReference type="PROSITE" id="PS50405"/>
    </source>
</evidence>
<reference evidence="3 4" key="1">
    <citation type="submission" date="2020-04" db="EMBL/GenBank/DDBJ databases">
        <title>Novosphingobium sp. TW-4 isolated from soil.</title>
        <authorList>
            <person name="Dahal R.H."/>
            <person name="Chaudhary D.K."/>
        </authorList>
    </citation>
    <scope>NUCLEOTIDE SEQUENCE [LARGE SCALE GENOMIC DNA]</scope>
    <source>
        <strain evidence="3 4">TW-4</strain>
    </source>
</reference>
<protein>
    <submittedName>
        <fullName evidence="3">Glutathione S-transferase family protein</fullName>
    </submittedName>
</protein>
<dbReference type="CDD" id="cd00570">
    <property type="entry name" value="GST_N_family"/>
    <property type="match status" value="1"/>
</dbReference>
<organism evidence="3 4">
    <name type="scientific">Novosphingobium olei</name>
    <dbReference type="NCBI Taxonomy" id="2728851"/>
    <lineage>
        <taxon>Bacteria</taxon>
        <taxon>Pseudomonadati</taxon>
        <taxon>Pseudomonadota</taxon>
        <taxon>Alphaproteobacteria</taxon>
        <taxon>Sphingomonadales</taxon>
        <taxon>Sphingomonadaceae</taxon>
        <taxon>Novosphingobium</taxon>
    </lineage>
</organism>
<accession>A0A7Y0G9W7</accession>
<dbReference type="SFLD" id="SFLDG00358">
    <property type="entry name" value="Main_(cytGST)"/>
    <property type="match status" value="1"/>
</dbReference>
<dbReference type="EMBL" id="JABBGM010000002">
    <property type="protein sequence ID" value="NML93097.1"/>
    <property type="molecule type" value="Genomic_DNA"/>
</dbReference>
<name>A0A7Y0G9W7_9SPHN</name>
<dbReference type="InterPro" id="IPR010987">
    <property type="entry name" value="Glutathione-S-Trfase_C-like"/>
</dbReference>
<dbReference type="Pfam" id="PF13417">
    <property type="entry name" value="GST_N_3"/>
    <property type="match status" value="1"/>
</dbReference>
<feature type="domain" description="GST C-terminal" evidence="2">
    <location>
        <begin position="82"/>
        <end position="215"/>
    </location>
</feature>
<dbReference type="Gene3D" id="3.40.30.10">
    <property type="entry name" value="Glutaredoxin"/>
    <property type="match status" value="1"/>
</dbReference>
<dbReference type="SFLD" id="SFLDS00019">
    <property type="entry name" value="Glutathione_Transferase_(cytos"/>
    <property type="match status" value="1"/>
</dbReference>
<feature type="domain" description="GST N-terminal" evidence="1">
    <location>
        <begin position="1"/>
        <end position="77"/>
    </location>
</feature>
<dbReference type="Proteomes" id="UP000583556">
    <property type="component" value="Unassembled WGS sequence"/>
</dbReference>
<dbReference type="PANTHER" id="PTHR44051:SF8">
    <property type="entry name" value="GLUTATHIONE S-TRANSFERASE GSTA"/>
    <property type="match status" value="1"/>
</dbReference>
<dbReference type="PROSITE" id="PS50405">
    <property type="entry name" value="GST_CTER"/>
    <property type="match status" value="1"/>
</dbReference>
<sequence>MKLYGAMISPFVRKVAVVATEKGISWELARGGPGVPDPDFLAASPLGKIPAIDDDGFTLADSSAIATYLDAKYPEPRLIPEDPRGRGRAMFYDEFADTVLGAAGLKILFNRLVGPKLLKVGGDEALALQGEAELPRWTNWFESVVPETGWLLGDTFTIADISVASLFRTLAYIRHGVDAEARPKTAAWFGRVAARPAWAKVAEMEDAVAQRIMALADA</sequence>
<gene>
    <name evidence="3" type="ORF">HHL27_05375</name>
</gene>
<proteinExistence type="predicted"/>
<dbReference type="CDD" id="cd00299">
    <property type="entry name" value="GST_C_family"/>
    <property type="match status" value="1"/>
</dbReference>
<dbReference type="AlphaFoldDB" id="A0A7Y0G9W7"/>
<keyword evidence="3" id="KW-0808">Transferase</keyword>
<dbReference type="Pfam" id="PF00043">
    <property type="entry name" value="GST_C"/>
    <property type="match status" value="1"/>
</dbReference>
<keyword evidence="4" id="KW-1185">Reference proteome</keyword>
<dbReference type="RefSeq" id="WP_169492359.1">
    <property type="nucleotide sequence ID" value="NZ_JABBGM010000002.1"/>
</dbReference>